<proteinExistence type="predicted"/>
<name>A0A2S5DIP3_9NEIS</name>
<protein>
    <submittedName>
        <fullName evidence="2">DUF3971 domain-containing protein</fullName>
    </submittedName>
</protein>
<dbReference type="Pfam" id="PF13116">
    <property type="entry name" value="YhdP"/>
    <property type="match status" value="1"/>
</dbReference>
<keyword evidence="3" id="KW-1185">Reference proteome</keyword>
<dbReference type="PANTHER" id="PTHR38690:SF1">
    <property type="entry name" value="PROTEASE"/>
    <property type="match status" value="1"/>
</dbReference>
<organism evidence="2 3">
    <name type="scientific">Chromobacterium alticapitis</name>
    <dbReference type="NCBI Taxonomy" id="2073169"/>
    <lineage>
        <taxon>Bacteria</taxon>
        <taxon>Pseudomonadati</taxon>
        <taxon>Pseudomonadota</taxon>
        <taxon>Betaproteobacteria</taxon>
        <taxon>Neisseriales</taxon>
        <taxon>Chromobacteriaceae</taxon>
        <taxon>Chromobacterium</taxon>
    </lineage>
</organism>
<evidence type="ECO:0000313" key="3">
    <source>
        <dbReference type="Proteomes" id="UP000237082"/>
    </source>
</evidence>
<dbReference type="InterPro" id="IPR011836">
    <property type="entry name" value="YhdP"/>
</dbReference>
<feature type="non-terminal residue" evidence="2">
    <location>
        <position position="474"/>
    </location>
</feature>
<sequence>MSPLSHIHVLRLLKRSLLLLSLALAIGGALLCAAFAAFTFWLLPRLDQYRPQLEQSLSAALGHRVGIGRLTGHWQGVGPQFELSSVSVANPVSGQALTLRTVTVLPSWTSLLAREPRLSVRVDGPTMELRRAADGVIYLNGFDLNRGPSSDNALGNWLLRQPALEVRNASLSWQDERLGLPRLDLQRGSLLLERTLLGHKLQLSGQPAATLGKGLELSAGWRGDDLSSWQNWSGSLRVALNGARASVWSRYLRDLGVLRSGEGDGTLEMAFSDGAVSSLRADVSVRDAAYTPPSARELVLPQLRGKLRLDRQADGSYRIEASDLTLASASGLAFDKSTIKGQWRPGAKGGGELTLDNVDVGNLNPFMHALGVDSNPLFARFAPRGALHDLTVGWQGPVESPASFKLRSRFERLAWQPFADLPGVSGVSGSVDFDERGGRLSLDTGKAEVTYPEVFPHSLPFDKLAADVAWRRQG</sequence>
<dbReference type="PANTHER" id="PTHR38690">
    <property type="entry name" value="PROTEASE-RELATED"/>
    <property type="match status" value="1"/>
</dbReference>
<evidence type="ECO:0000259" key="1">
    <source>
        <dbReference type="Pfam" id="PF13116"/>
    </source>
</evidence>
<dbReference type="InterPro" id="IPR025263">
    <property type="entry name" value="YhdP_central"/>
</dbReference>
<accession>A0A2S5DIP3</accession>
<evidence type="ECO:0000313" key="2">
    <source>
        <dbReference type="EMBL" id="POZ62950.1"/>
    </source>
</evidence>
<dbReference type="AlphaFoldDB" id="A0A2S5DIP3"/>
<feature type="domain" description="YhdP central" evidence="1">
    <location>
        <begin position="8"/>
        <end position="473"/>
    </location>
</feature>
<reference evidence="3" key="1">
    <citation type="submission" date="2018-02" db="EMBL/GenBank/DDBJ databases">
        <authorList>
            <person name="O'Hara-Hanley K."/>
            <person name="Soby S."/>
        </authorList>
    </citation>
    <scope>NUCLEOTIDE SEQUENCE [LARGE SCALE GENOMIC DNA]</scope>
    <source>
        <strain evidence="3">MWU14-2602</strain>
    </source>
</reference>
<comment type="caution">
    <text evidence="2">The sequence shown here is derived from an EMBL/GenBank/DDBJ whole genome shotgun (WGS) entry which is preliminary data.</text>
</comment>
<dbReference type="Proteomes" id="UP000237082">
    <property type="component" value="Unassembled WGS sequence"/>
</dbReference>
<gene>
    <name evidence="2" type="ORF">C2I19_06090</name>
</gene>
<dbReference type="EMBL" id="PQWB01000019">
    <property type="protein sequence ID" value="POZ62950.1"/>
    <property type="molecule type" value="Genomic_DNA"/>
</dbReference>